<protein>
    <submittedName>
        <fullName evidence="2">Uncharacterized protein</fullName>
    </submittedName>
</protein>
<gene>
    <name evidence="2" type="ORF">BST83_15305</name>
</gene>
<dbReference type="EMBL" id="MQUA01000013">
    <property type="protein sequence ID" value="PQB08339.1"/>
    <property type="molecule type" value="Genomic_DNA"/>
</dbReference>
<feature type="signal peptide" evidence="1">
    <location>
        <begin position="1"/>
        <end position="20"/>
    </location>
</feature>
<accession>A0A2S7L096</accession>
<dbReference type="AlphaFoldDB" id="A0A2S7L096"/>
<dbReference type="Proteomes" id="UP000239522">
    <property type="component" value="Unassembled WGS sequence"/>
</dbReference>
<dbReference type="OrthoDB" id="1202794at2"/>
<keyword evidence="3" id="KW-1185">Reference proteome</keyword>
<evidence type="ECO:0000313" key="2">
    <source>
        <dbReference type="EMBL" id="PQB08339.1"/>
    </source>
</evidence>
<sequence>MKTNYLFLALIFLFSISINGQNSDKNLSKKPASIYTFSNFLNSKNSFSAINKKLKLVNLSFVIVDGIDIDLNRFSVDFNDLGKTPTAFIYDDYKRYQDKNLLKGFLLKNDPTRWNLQCAPANLQQ</sequence>
<keyword evidence="1" id="KW-0732">Signal</keyword>
<evidence type="ECO:0000313" key="3">
    <source>
        <dbReference type="Proteomes" id="UP000239522"/>
    </source>
</evidence>
<feature type="chain" id="PRO_5015646107" evidence="1">
    <location>
        <begin position="21"/>
        <end position="125"/>
    </location>
</feature>
<proteinExistence type="predicted"/>
<reference evidence="2 3" key="1">
    <citation type="submission" date="2016-11" db="EMBL/GenBank/DDBJ databases">
        <title>Trade-off between light-utilization and light-protection in marine flavobacteria.</title>
        <authorList>
            <person name="Kumagai Y."/>
        </authorList>
    </citation>
    <scope>NUCLEOTIDE SEQUENCE [LARGE SCALE GENOMIC DNA]</scope>
    <source>
        <strain evidence="2 3">ATCC 700397</strain>
    </source>
</reference>
<name>A0A2S7L096_9FLAO</name>
<dbReference type="RefSeq" id="WP_104810541.1">
    <property type="nucleotide sequence ID" value="NZ_MQUA01000013.1"/>
</dbReference>
<organism evidence="2 3">
    <name type="scientific">Polaribacter filamentus</name>
    <dbReference type="NCBI Taxonomy" id="53483"/>
    <lineage>
        <taxon>Bacteria</taxon>
        <taxon>Pseudomonadati</taxon>
        <taxon>Bacteroidota</taxon>
        <taxon>Flavobacteriia</taxon>
        <taxon>Flavobacteriales</taxon>
        <taxon>Flavobacteriaceae</taxon>
    </lineage>
</organism>
<comment type="caution">
    <text evidence="2">The sequence shown here is derived from an EMBL/GenBank/DDBJ whole genome shotgun (WGS) entry which is preliminary data.</text>
</comment>
<evidence type="ECO:0000256" key="1">
    <source>
        <dbReference type="SAM" id="SignalP"/>
    </source>
</evidence>